<reference evidence="1 2" key="1">
    <citation type="submission" date="2024-07" db="EMBL/GenBank/DDBJ databases">
        <title>Chromosome-level genome assembly of the water stick insect Ranatra chinensis (Heteroptera: Nepidae).</title>
        <authorList>
            <person name="Liu X."/>
        </authorList>
    </citation>
    <scope>NUCLEOTIDE SEQUENCE [LARGE SCALE GENOMIC DNA]</scope>
    <source>
        <strain evidence="1">Cailab_2021Rc</strain>
        <tissue evidence="1">Muscle</tissue>
    </source>
</reference>
<evidence type="ECO:0000313" key="1">
    <source>
        <dbReference type="EMBL" id="KAL1140250.1"/>
    </source>
</evidence>
<sequence>MELTGLYKCEVSADAPLFHTIIKSAYVVVTVEPGSVPEINVEKTKYTLGERIRANCTSRYAYPAANLSFFINDVEARNTDTSRVSLYVEAERRGLESSVGELDAVAVPSMFSGPEGGRARLTCLATQYHLYRATADLYLLEDTPQLAHVLGPSLRNTGEHPVVYPTTNLGAE</sequence>
<dbReference type="AlphaFoldDB" id="A0ABD0YWB7"/>
<organism evidence="1 2">
    <name type="scientific">Ranatra chinensis</name>
    <dbReference type="NCBI Taxonomy" id="642074"/>
    <lineage>
        <taxon>Eukaryota</taxon>
        <taxon>Metazoa</taxon>
        <taxon>Ecdysozoa</taxon>
        <taxon>Arthropoda</taxon>
        <taxon>Hexapoda</taxon>
        <taxon>Insecta</taxon>
        <taxon>Pterygota</taxon>
        <taxon>Neoptera</taxon>
        <taxon>Paraneoptera</taxon>
        <taxon>Hemiptera</taxon>
        <taxon>Heteroptera</taxon>
        <taxon>Panheteroptera</taxon>
        <taxon>Nepomorpha</taxon>
        <taxon>Nepidae</taxon>
        <taxon>Ranatrinae</taxon>
        <taxon>Ranatra</taxon>
    </lineage>
</organism>
<dbReference type="PANTHER" id="PTHR21261:SF17">
    <property type="entry name" value="BEAT VI"/>
    <property type="match status" value="1"/>
</dbReference>
<proteinExistence type="predicted"/>
<dbReference type="PANTHER" id="PTHR21261">
    <property type="entry name" value="BEAT PROTEIN"/>
    <property type="match status" value="1"/>
</dbReference>
<comment type="caution">
    <text evidence="1">The sequence shown here is derived from an EMBL/GenBank/DDBJ whole genome shotgun (WGS) entry which is preliminary data.</text>
</comment>
<gene>
    <name evidence="1" type="ORF">AAG570_000182</name>
</gene>
<protein>
    <recommendedName>
        <fullName evidence="3">CD80-like immunoglobulin C2-set domain-containing protein</fullName>
    </recommendedName>
</protein>
<accession>A0ABD0YWB7</accession>
<evidence type="ECO:0008006" key="3">
    <source>
        <dbReference type="Google" id="ProtNLM"/>
    </source>
</evidence>
<dbReference type="Proteomes" id="UP001558652">
    <property type="component" value="Unassembled WGS sequence"/>
</dbReference>
<name>A0ABD0YWB7_9HEMI</name>
<evidence type="ECO:0000313" key="2">
    <source>
        <dbReference type="Proteomes" id="UP001558652"/>
    </source>
</evidence>
<keyword evidence="2" id="KW-1185">Reference proteome</keyword>
<dbReference type="EMBL" id="JBFDAA010000001">
    <property type="protein sequence ID" value="KAL1140250.1"/>
    <property type="molecule type" value="Genomic_DNA"/>
</dbReference>